<accession>A0A813BVB2</accession>
<keyword evidence="2" id="KW-1185">Reference proteome</keyword>
<comment type="caution">
    <text evidence="1">The sequence shown here is derived from an EMBL/GenBank/DDBJ whole genome shotgun (WGS) entry which is preliminary data.</text>
</comment>
<sequence length="243" mass="26625">MGDRNGCCIAQATHEAVLKKHGVLDEANKLVYGRHVPVGDRWEGVYLDDLLITQKVSMPYNIPLDGTFIPPVAQAGDDDMVQVARAEQAYEQAKLQRAVHKAFRAETSFRAWGAEVDGIKGSVGAPKEMRKQLWVLIEKIVAGGYVCQDVLRKIVGRRLAGTVLATDATPTAGGAVLARAVRIDRDSDLCLDAEVPAEPSKFASVARALRRELMRMAADPAWKWLQKFGVGERSHMTGVEVFT</sequence>
<gene>
    <name evidence="1" type="ORF">SNEC2469_LOCUS32150</name>
</gene>
<dbReference type="AlphaFoldDB" id="A0A813BVB2"/>
<proteinExistence type="predicted"/>
<evidence type="ECO:0000313" key="2">
    <source>
        <dbReference type="Proteomes" id="UP000601435"/>
    </source>
</evidence>
<feature type="non-terminal residue" evidence="1">
    <location>
        <position position="1"/>
    </location>
</feature>
<name>A0A813BVB2_9DINO</name>
<organism evidence="1 2">
    <name type="scientific">Symbiodinium necroappetens</name>
    <dbReference type="NCBI Taxonomy" id="1628268"/>
    <lineage>
        <taxon>Eukaryota</taxon>
        <taxon>Sar</taxon>
        <taxon>Alveolata</taxon>
        <taxon>Dinophyceae</taxon>
        <taxon>Suessiales</taxon>
        <taxon>Symbiodiniaceae</taxon>
        <taxon>Symbiodinium</taxon>
    </lineage>
</organism>
<reference evidence="1" key="1">
    <citation type="submission" date="2021-02" db="EMBL/GenBank/DDBJ databases">
        <authorList>
            <person name="Dougan E. K."/>
            <person name="Rhodes N."/>
            <person name="Thang M."/>
            <person name="Chan C."/>
        </authorList>
    </citation>
    <scope>NUCLEOTIDE SEQUENCE</scope>
</reference>
<dbReference type="Proteomes" id="UP000601435">
    <property type="component" value="Unassembled WGS sequence"/>
</dbReference>
<evidence type="ECO:0000313" key="1">
    <source>
        <dbReference type="EMBL" id="CAE7927238.1"/>
    </source>
</evidence>
<dbReference type="EMBL" id="CAJNJA010080310">
    <property type="protein sequence ID" value="CAE7927238.1"/>
    <property type="molecule type" value="Genomic_DNA"/>
</dbReference>
<protein>
    <submittedName>
        <fullName evidence="1">Uncharacterized protein</fullName>
    </submittedName>
</protein>